<dbReference type="Gene3D" id="3.40.50.360">
    <property type="match status" value="1"/>
</dbReference>
<evidence type="ECO:0000259" key="1">
    <source>
        <dbReference type="Pfam" id="PF12724"/>
    </source>
</evidence>
<keyword evidence="3" id="KW-1185">Reference proteome</keyword>
<reference evidence="3" key="1">
    <citation type="submission" date="2016-10" db="EMBL/GenBank/DDBJ databases">
        <authorList>
            <person name="Varghese N."/>
            <person name="Submissions S."/>
        </authorList>
    </citation>
    <scope>NUCLEOTIDE SEQUENCE [LARGE SCALE GENOMIC DNA]</scope>
    <source>
        <strain evidence="3">M83</strain>
    </source>
</reference>
<feature type="domain" description="Flavodoxin" evidence="1">
    <location>
        <begin position="10"/>
        <end position="97"/>
    </location>
</feature>
<gene>
    <name evidence="2" type="ORF">SAMN05216544_0490</name>
</gene>
<accession>A0A1G9TV12</accession>
<dbReference type="GO" id="GO:0016651">
    <property type="term" value="F:oxidoreductase activity, acting on NAD(P)H"/>
    <property type="evidence" value="ECO:0007669"/>
    <property type="project" value="UniProtKB-ARBA"/>
</dbReference>
<organism evidence="2 3">
    <name type="scientific">Lachnospira pectinoschiza</name>
    <dbReference type="NCBI Taxonomy" id="28052"/>
    <lineage>
        <taxon>Bacteria</taxon>
        <taxon>Bacillati</taxon>
        <taxon>Bacillota</taxon>
        <taxon>Clostridia</taxon>
        <taxon>Lachnospirales</taxon>
        <taxon>Lachnospiraceae</taxon>
        <taxon>Lachnospira</taxon>
    </lineage>
</organism>
<evidence type="ECO:0000313" key="2">
    <source>
        <dbReference type="EMBL" id="SDM51075.1"/>
    </source>
</evidence>
<dbReference type="EMBL" id="FNHZ01000001">
    <property type="protein sequence ID" value="SDM51075.1"/>
    <property type="molecule type" value="Genomic_DNA"/>
</dbReference>
<dbReference type="GO" id="GO:0010181">
    <property type="term" value="F:FMN binding"/>
    <property type="evidence" value="ECO:0007669"/>
    <property type="project" value="InterPro"/>
</dbReference>
<dbReference type="InterPro" id="IPR029039">
    <property type="entry name" value="Flavoprotein-like_sf"/>
</dbReference>
<proteinExistence type="predicted"/>
<dbReference type="Pfam" id="PF12724">
    <property type="entry name" value="Flavodoxin_5"/>
    <property type="match status" value="1"/>
</dbReference>
<sequence length="146" mass="16537">MKIAVRYFSRSKNGNTRKLAKAMSEALGVEALDISHPVDKDTDILFLGNSVYYEDADPNVKSFIDNLELEKGTIYNFSSSAIRKSTHSQIKKCIEERKRKGETGLKLSDKEFFCKGEFGLMHKDRPNSCDLMNIKDFAKNVVAAYN</sequence>
<dbReference type="Proteomes" id="UP000187651">
    <property type="component" value="Unassembled WGS sequence"/>
</dbReference>
<dbReference type="RefSeq" id="WP_074520757.1">
    <property type="nucleotide sequence ID" value="NZ_FNHZ01000001.1"/>
</dbReference>
<name>A0A1G9TV12_9FIRM</name>
<dbReference type="SUPFAM" id="SSF52218">
    <property type="entry name" value="Flavoproteins"/>
    <property type="match status" value="1"/>
</dbReference>
<dbReference type="OrthoDB" id="1739094at2"/>
<dbReference type="AlphaFoldDB" id="A0A1G9TV12"/>
<evidence type="ECO:0000313" key="3">
    <source>
        <dbReference type="Proteomes" id="UP000187651"/>
    </source>
</evidence>
<dbReference type="InterPro" id="IPR026816">
    <property type="entry name" value="Flavodoxin_dom"/>
</dbReference>
<protein>
    <submittedName>
        <fullName evidence="2">Flavodoxin</fullName>
    </submittedName>
</protein>